<dbReference type="SMART" id="SM00836">
    <property type="entry name" value="DALR_1"/>
    <property type="match status" value="1"/>
</dbReference>
<evidence type="ECO:0000256" key="3">
    <source>
        <dbReference type="ARBA" id="ARBA00022598"/>
    </source>
</evidence>
<comment type="similarity">
    <text evidence="1">Belongs to the class-I aminoacyl-tRNA synthetase family.</text>
</comment>
<evidence type="ECO:0000256" key="8">
    <source>
        <dbReference type="ARBA" id="ARBA00049339"/>
    </source>
</evidence>
<dbReference type="SUPFAM" id="SSF52374">
    <property type="entry name" value="Nucleotidylyl transferase"/>
    <property type="match status" value="1"/>
</dbReference>
<evidence type="ECO:0000256" key="7">
    <source>
        <dbReference type="ARBA" id="ARBA00023146"/>
    </source>
</evidence>
<keyword evidence="7" id="KW-0030">Aminoacyl-tRNA synthetase</keyword>
<proteinExistence type="inferred from homology"/>
<evidence type="ECO:0000256" key="6">
    <source>
        <dbReference type="ARBA" id="ARBA00022917"/>
    </source>
</evidence>
<dbReference type="InterPro" id="IPR046533">
    <property type="entry name" value="DUF6598"/>
</dbReference>
<dbReference type="Pfam" id="PF20241">
    <property type="entry name" value="DUF6598"/>
    <property type="match status" value="1"/>
</dbReference>
<keyword evidence="12" id="KW-1185">Reference proteome</keyword>
<evidence type="ECO:0000256" key="4">
    <source>
        <dbReference type="ARBA" id="ARBA00022741"/>
    </source>
</evidence>
<evidence type="ECO:0000313" key="11">
    <source>
        <dbReference type="EMBL" id="PWA72562.1"/>
    </source>
</evidence>
<reference evidence="11 12" key="1">
    <citation type="journal article" date="2018" name="Mol. Plant">
        <title>The genome of Artemisia annua provides insight into the evolution of Asteraceae family and artemisinin biosynthesis.</title>
        <authorList>
            <person name="Shen Q."/>
            <person name="Zhang L."/>
            <person name="Liao Z."/>
            <person name="Wang S."/>
            <person name="Yan T."/>
            <person name="Shi P."/>
            <person name="Liu M."/>
            <person name="Fu X."/>
            <person name="Pan Q."/>
            <person name="Wang Y."/>
            <person name="Lv Z."/>
            <person name="Lu X."/>
            <person name="Zhang F."/>
            <person name="Jiang W."/>
            <person name="Ma Y."/>
            <person name="Chen M."/>
            <person name="Hao X."/>
            <person name="Li L."/>
            <person name="Tang Y."/>
            <person name="Lv G."/>
            <person name="Zhou Y."/>
            <person name="Sun X."/>
            <person name="Brodelius P.E."/>
            <person name="Rose J.K.C."/>
            <person name="Tang K."/>
        </authorList>
    </citation>
    <scope>NUCLEOTIDE SEQUENCE [LARGE SCALE GENOMIC DNA]</scope>
    <source>
        <strain evidence="12">cv. Huhao1</strain>
        <tissue evidence="11">Leaf</tissue>
    </source>
</reference>
<dbReference type="AlphaFoldDB" id="A0A2U1NGB0"/>
<evidence type="ECO:0000256" key="5">
    <source>
        <dbReference type="ARBA" id="ARBA00022840"/>
    </source>
</evidence>
<evidence type="ECO:0000256" key="9">
    <source>
        <dbReference type="SAM" id="MobiDB-lite"/>
    </source>
</evidence>
<feature type="region of interest" description="Disordered" evidence="9">
    <location>
        <begin position="1"/>
        <end position="41"/>
    </location>
</feature>
<dbReference type="GO" id="GO:0006420">
    <property type="term" value="P:arginyl-tRNA aminoacylation"/>
    <property type="evidence" value="ECO:0007669"/>
    <property type="project" value="InterPro"/>
</dbReference>
<evidence type="ECO:0000313" key="12">
    <source>
        <dbReference type="Proteomes" id="UP000245207"/>
    </source>
</evidence>
<evidence type="ECO:0000256" key="1">
    <source>
        <dbReference type="ARBA" id="ARBA00005594"/>
    </source>
</evidence>
<dbReference type="GO" id="GO:0005737">
    <property type="term" value="C:cytoplasm"/>
    <property type="evidence" value="ECO:0007669"/>
    <property type="project" value="InterPro"/>
</dbReference>
<dbReference type="Pfam" id="PF00750">
    <property type="entry name" value="tRNA-synt_1d"/>
    <property type="match status" value="1"/>
</dbReference>
<name>A0A2U1NGB0_ARTAN</name>
<comment type="catalytic activity">
    <reaction evidence="8">
        <text>tRNA(Arg) + L-arginine + ATP = L-arginyl-tRNA(Arg) + AMP + diphosphate</text>
        <dbReference type="Rhea" id="RHEA:20301"/>
        <dbReference type="Rhea" id="RHEA-COMP:9658"/>
        <dbReference type="Rhea" id="RHEA-COMP:9673"/>
        <dbReference type="ChEBI" id="CHEBI:30616"/>
        <dbReference type="ChEBI" id="CHEBI:32682"/>
        <dbReference type="ChEBI" id="CHEBI:33019"/>
        <dbReference type="ChEBI" id="CHEBI:78442"/>
        <dbReference type="ChEBI" id="CHEBI:78513"/>
        <dbReference type="ChEBI" id="CHEBI:456215"/>
        <dbReference type="EC" id="6.1.1.19"/>
    </reaction>
</comment>
<keyword evidence="5" id="KW-0067">ATP-binding</keyword>
<dbReference type="InterPro" id="IPR035684">
    <property type="entry name" value="ArgRS_core"/>
</dbReference>
<dbReference type="Gene3D" id="3.30.1360.70">
    <property type="entry name" value="Arginyl tRNA synthetase N-terminal domain"/>
    <property type="match status" value="1"/>
</dbReference>
<dbReference type="InterPro" id="IPR008909">
    <property type="entry name" value="DALR_anticod-bd"/>
</dbReference>
<dbReference type="Gene3D" id="3.40.50.620">
    <property type="entry name" value="HUPs"/>
    <property type="match status" value="1"/>
</dbReference>
<dbReference type="PANTHER" id="PTHR11956:SF5">
    <property type="entry name" value="ARGININE--TRNA LIGASE, CYTOPLASMIC"/>
    <property type="match status" value="1"/>
</dbReference>
<organism evidence="11 12">
    <name type="scientific">Artemisia annua</name>
    <name type="common">Sweet wormwood</name>
    <dbReference type="NCBI Taxonomy" id="35608"/>
    <lineage>
        <taxon>Eukaryota</taxon>
        <taxon>Viridiplantae</taxon>
        <taxon>Streptophyta</taxon>
        <taxon>Embryophyta</taxon>
        <taxon>Tracheophyta</taxon>
        <taxon>Spermatophyta</taxon>
        <taxon>Magnoliopsida</taxon>
        <taxon>eudicotyledons</taxon>
        <taxon>Gunneridae</taxon>
        <taxon>Pentapetalae</taxon>
        <taxon>asterids</taxon>
        <taxon>campanulids</taxon>
        <taxon>Asterales</taxon>
        <taxon>Asteraceae</taxon>
        <taxon>Asteroideae</taxon>
        <taxon>Anthemideae</taxon>
        <taxon>Artemisiinae</taxon>
        <taxon>Artemisia</taxon>
    </lineage>
</organism>
<keyword evidence="6" id="KW-0648">Protein biosynthesis</keyword>
<gene>
    <name evidence="11" type="ORF">CTI12_AA269600</name>
</gene>
<dbReference type="EC" id="6.1.1.19" evidence="2"/>
<dbReference type="InterPro" id="IPR009080">
    <property type="entry name" value="tRNAsynth_Ia_anticodon-bd"/>
</dbReference>
<evidence type="ECO:0000259" key="10">
    <source>
        <dbReference type="SMART" id="SM00836"/>
    </source>
</evidence>
<keyword evidence="3 11" id="KW-0436">Ligase</keyword>
<dbReference type="Pfam" id="PF05746">
    <property type="entry name" value="DALR_1"/>
    <property type="match status" value="1"/>
</dbReference>
<dbReference type="InterPro" id="IPR014729">
    <property type="entry name" value="Rossmann-like_a/b/a_fold"/>
</dbReference>
<accession>A0A2U1NGB0</accession>
<sequence>MTTTRTVDEDGDMNIATTTTKKHQHQTNEEKTPFSNLSDDQLNVTTTTTDEIKHQHQTNEEETPFSHLSDDQLTAIFGEGPPFRFEFCSCFLIYRDIIHHNFRLFGTIQAAVGGFSPDPLLQQNGFSDIFNREFTNPVRVRLRSHELYDLRYASLPVSSTSVVQIAAKLYVTSDTADDMEIFTQDYMDIDTRPAEPEQREPVDSSVLLEQQALWDRFFKEIDNKLGSNSKAVCTLQKPVKKKPIYIDDEALQVCDAHEFINIPDKPNGGSGFHTIEGKDGSLEISYIVLKYAVYADLEIEFESTSEETKLSGRIRAYYGQDFDYDQDFDYGQPVECYHVMLWDFDAPAFVKRGKLNLMRSVLAVPAKYSLIIAACLDDATSREEILSNSYEFFVPRDFRSSVVTIAGKDCSLKVTVNWRLPNSPAPSSNSSVSRLVKTERSKFGANSKSIMADPDERNRWSLQEEIAKVFNTSLERTFSPREAVSCSISTCTKEDGGDYLCSSVLHIWPELRDTSYRGPKHAGVAVKDDIMASEYKDMMERCVVCGPGFVKFQLCREWIAKSIHKMLRDGIDTWAPKLSVKKTSIYSFLQDMSQDILDMGHLRSASVGGTLARMLDYSGVVVHREIIHDGDHLDIEGNSGILDLLRGNGLPVVSEGNETVFIEGRKLPLVYLTALRHALDVEKADWMVYVTDVGQRDYIETCITAAKRVGLITDDHSIFPVSHAGFGHVQGDDLERFQTSNNEVVSLVNLLDEAKTRCKVLLAGQAGMANECTAEELEYAAESLGYRAVMYENLKNNRLTNYTFSIDQMFNEGNTAVYLHYTHHQVLSIIMSSSKDIEDLMAEELILMNDDERELGLHLLRFTELPLHVQHARCRGCVYTERHDGGEFIWYVIVRMLQPVRILVEVIKLRDIISGNLNSQYKRFLGEACTILAPHILCEYLYELCKKFNGLRSSVWQVVGSSEKTSKLSLCKATEVVMRKCFDLLGITPIFKIESLMLPFS</sequence>
<dbReference type="PANTHER" id="PTHR11956">
    <property type="entry name" value="ARGINYL-TRNA SYNTHETASE"/>
    <property type="match status" value="1"/>
</dbReference>
<dbReference type="GO" id="GO:0005524">
    <property type="term" value="F:ATP binding"/>
    <property type="evidence" value="ECO:0007669"/>
    <property type="project" value="UniProtKB-KW"/>
</dbReference>
<dbReference type="SUPFAM" id="SSF47323">
    <property type="entry name" value="Anticodon-binding domain of a subclass of class I aminoacyl-tRNA synthetases"/>
    <property type="match status" value="1"/>
</dbReference>
<dbReference type="EMBL" id="PKPP01002881">
    <property type="protein sequence ID" value="PWA72562.1"/>
    <property type="molecule type" value="Genomic_DNA"/>
</dbReference>
<dbReference type="GO" id="GO:0004814">
    <property type="term" value="F:arginine-tRNA ligase activity"/>
    <property type="evidence" value="ECO:0007669"/>
    <property type="project" value="UniProtKB-EC"/>
</dbReference>
<dbReference type="InterPro" id="IPR036695">
    <property type="entry name" value="Arg-tRNA-synth_N_sf"/>
</dbReference>
<feature type="domain" description="DALR anticodon binding" evidence="10">
    <location>
        <begin position="819"/>
        <end position="993"/>
    </location>
</feature>
<evidence type="ECO:0000256" key="2">
    <source>
        <dbReference type="ARBA" id="ARBA00012837"/>
    </source>
</evidence>
<dbReference type="STRING" id="35608.A0A2U1NGB0"/>
<dbReference type="Proteomes" id="UP000245207">
    <property type="component" value="Unassembled WGS sequence"/>
</dbReference>
<dbReference type="InterPro" id="IPR001278">
    <property type="entry name" value="Arg-tRNA-ligase"/>
</dbReference>
<comment type="caution">
    <text evidence="11">The sequence shown here is derived from an EMBL/GenBank/DDBJ whole genome shotgun (WGS) entry which is preliminary data.</text>
</comment>
<dbReference type="OrthoDB" id="68056at2759"/>
<protein>
    <recommendedName>
        <fullName evidence="2">arginine--tRNA ligase</fullName>
        <ecNumber evidence="2">6.1.1.19</ecNumber>
    </recommendedName>
</protein>
<keyword evidence="4" id="KW-0547">Nucleotide-binding</keyword>
<dbReference type="Gene3D" id="1.10.730.10">
    <property type="entry name" value="Isoleucyl-tRNA Synthetase, Domain 1"/>
    <property type="match status" value="1"/>
</dbReference>